<proteinExistence type="predicted"/>
<dbReference type="Proteomes" id="UP000319783">
    <property type="component" value="Unassembled WGS sequence"/>
</dbReference>
<accession>A0A533QJK2</accession>
<dbReference type="EMBL" id="SULG01000011">
    <property type="protein sequence ID" value="TLD42921.1"/>
    <property type="molecule type" value="Genomic_DNA"/>
</dbReference>
<comment type="caution">
    <text evidence="1">The sequence shown here is derived from an EMBL/GenBank/DDBJ whole genome shotgun (WGS) entry which is preliminary data.</text>
</comment>
<protein>
    <submittedName>
        <fullName evidence="1">Uncharacterized protein</fullName>
    </submittedName>
</protein>
<gene>
    <name evidence="1" type="ORF">JETT_0821</name>
</gene>
<dbReference type="AlphaFoldDB" id="A0A533QJK2"/>
<reference evidence="1 2" key="1">
    <citation type="submission" date="2019-04" db="EMBL/GenBank/DDBJ databases">
        <title>Genome of a novel bacterium Candidatus Jettenia ecosi reconstructed from metagenome of an anammox bioreactor.</title>
        <authorList>
            <person name="Mardanov A.V."/>
            <person name="Beletsky A.V."/>
            <person name="Ravin N.V."/>
            <person name="Botchkova E.A."/>
            <person name="Litti Y.V."/>
            <person name="Nozhevnikova A.N."/>
        </authorList>
    </citation>
    <scope>NUCLEOTIDE SEQUENCE [LARGE SCALE GENOMIC DNA]</scope>
    <source>
        <strain evidence="1">J2</strain>
    </source>
</reference>
<organism evidence="1 2">
    <name type="scientific">Candidatus Jettenia ecosi</name>
    <dbReference type="NCBI Taxonomy" id="2494326"/>
    <lineage>
        <taxon>Bacteria</taxon>
        <taxon>Pseudomonadati</taxon>
        <taxon>Planctomycetota</taxon>
        <taxon>Candidatus Brocadiia</taxon>
        <taxon>Candidatus Brocadiales</taxon>
        <taxon>Candidatus Brocadiaceae</taxon>
        <taxon>Candidatus Jettenia</taxon>
    </lineage>
</organism>
<evidence type="ECO:0000313" key="1">
    <source>
        <dbReference type="EMBL" id="TLD42921.1"/>
    </source>
</evidence>
<name>A0A533QJK2_9BACT</name>
<evidence type="ECO:0000313" key="2">
    <source>
        <dbReference type="Proteomes" id="UP000319783"/>
    </source>
</evidence>
<sequence>MVWERNCLETLFRVGTGLKPASPEESYTLSFRFITVEQAKCLFYH</sequence>